<organism evidence="2">
    <name type="scientific">Streptomyces sp. SID7499</name>
    <dbReference type="NCBI Taxonomy" id="2706086"/>
    <lineage>
        <taxon>Bacteria</taxon>
        <taxon>Bacillati</taxon>
        <taxon>Actinomycetota</taxon>
        <taxon>Actinomycetes</taxon>
        <taxon>Kitasatosporales</taxon>
        <taxon>Streptomycetaceae</taxon>
        <taxon>Streptomyces</taxon>
    </lineage>
</organism>
<feature type="region of interest" description="Disordered" evidence="1">
    <location>
        <begin position="20"/>
        <end position="51"/>
    </location>
</feature>
<comment type="caution">
    <text evidence="2">The sequence shown here is derived from an EMBL/GenBank/DDBJ whole genome shotgun (WGS) entry which is preliminary data.</text>
</comment>
<name>A0A6G3XVY6_9ACTN</name>
<dbReference type="AlphaFoldDB" id="A0A6G3XVY6"/>
<evidence type="ECO:0000256" key="1">
    <source>
        <dbReference type="SAM" id="MobiDB-lite"/>
    </source>
</evidence>
<reference evidence="2" key="1">
    <citation type="submission" date="2020-01" db="EMBL/GenBank/DDBJ databases">
        <title>Insect and environment-associated Actinomycetes.</title>
        <authorList>
            <person name="Currrie C."/>
            <person name="Chevrette M."/>
            <person name="Carlson C."/>
            <person name="Stubbendieck R."/>
            <person name="Wendt-Pienkowski E."/>
        </authorList>
    </citation>
    <scope>NUCLEOTIDE SEQUENCE</scope>
    <source>
        <strain evidence="2">SID7499</strain>
    </source>
</reference>
<feature type="non-terminal residue" evidence="2">
    <location>
        <position position="1"/>
    </location>
</feature>
<gene>
    <name evidence="2" type="ORF">G3M58_87785</name>
</gene>
<protein>
    <submittedName>
        <fullName evidence="2">Uncharacterized protein</fullName>
    </submittedName>
</protein>
<accession>A0A6G3XVY6</accession>
<dbReference type="EMBL" id="JAAGMN010009454">
    <property type="protein sequence ID" value="NEE21956.1"/>
    <property type="molecule type" value="Genomic_DNA"/>
</dbReference>
<evidence type="ECO:0000313" key="2">
    <source>
        <dbReference type="EMBL" id="NEE21956.1"/>
    </source>
</evidence>
<proteinExistence type="predicted"/>
<sequence length="51" mass="5447">VGEQLSPLHAPAEITFWDSMPLNERGKPDLACLRSGNGRQAYDGAPPKGTP</sequence>